<dbReference type="InterPro" id="IPR026992">
    <property type="entry name" value="DIOX_N"/>
</dbReference>
<proteinExistence type="inferred from homology"/>
<protein>
    <submittedName>
        <fullName evidence="7">Clavaminate synthase-like protein</fullName>
    </submittedName>
</protein>
<evidence type="ECO:0000256" key="3">
    <source>
        <dbReference type="ARBA" id="ARBA00023002"/>
    </source>
</evidence>
<keyword evidence="2 5" id="KW-0479">Metal-binding</keyword>
<evidence type="ECO:0000256" key="1">
    <source>
        <dbReference type="ARBA" id="ARBA00008056"/>
    </source>
</evidence>
<keyword evidence="3 5" id="KW-0560">Oxidoreductase</keyword>
<dbReference type="Gene3D" id="2.60.120.330">
    <property type="entry name" value="B-lactam Antibiotic, Isopenicillin N Synthase, Chain"/>
    <property type="match status" value="1"/>
</dbReference>
<dbReference type="Pfam" id="PF14226">
    <property type="entry name" value="DIOX_N"/>
    <property type="match status" value="1"/>
</dbReference>
<evidence type="ECO:0000313" key="8">
    <source>
        <dbReference type="Proteomes" id="UP000799757"/>
    </source>
</evidence>
<dbReference type="OrthoDB" id="288590at2759"/>
<dbReference type="InterPro" id="IPR027443">
    <property type="entry name" value="IPNS-like_sf"/>
</dbReference>
<dbReference type="GO" id="GO:0046872">
    <property type="term" value="F:metal ion binding"/>
    <property type="evidence" value="ECO:0007669"/>
    <property type="project" value="UniProtKB-KW"/>
</dbReference>
<evidence type="ECO:0000259" key="6">
    <source>
        <dbReference type="PROSITE" id="PS51471"/>
    </source>
</evidence>
<gene>
    <name evidence="7" type="ORF">K505DRAFT_319012</name>
</gene>
<keyword evidence="4 5" id="KW-0408">Iron</keyword>
<dbReference type="Pfam" id="PF03171">
    <property type="entry name" value="2OG-FeII_Oxy"/>
    <property type="match status" value="1"/>
</dbReference>
<evidence type="ECO:0000313" key="7">
    <source>
        <dbReference type="EMBL" id="KAF2786096.1"/>
    </source>
</evidence>
<dbReference type="GO" id="GO:0044283">
    <property type="term" value="P:small molecule biosynthetic process"/>
    <property type="evidence" value="ECO:0007669"/>
    <property type="project" value="UniProtKB-ARBA"/>
</dbReference>
<dbReference type="PROSITE" id="PS51471">
    <property type="entry name" value="FE2OG_OXY"/>
    <property type="match status" value="1"/>
</dbReference>
<dbReference type="PRINTS" id="PR00682">
    <property type="entry name" value="IPNSYNTHASE"/>
</dbReference>
<dbReference type="Proteomes" id="UP000799757">
    <property type="component" value="Unassembled WGS sequence"/>
</dbReference>
<dbReference type="AlphaFoldDB" id="A0A6A6WPU2"/>
<comment type="similarity">
    <text evidence="1 5">Belongs to the iron/ascorbate-dependent oxidoreductase family.</text>
</comment>
<organism evidence="7 8">
    <name type="scientific">Melanomma pulvis-pyrius CBS 109.77</name>
    <dbReference type="NCBI Taxonomy" id="1314802"/>
    <lineage>
        <taxon>Eukaryota</taxon>
        <taxon>Fungi</taxon>
        <taxon>Dikarya</taxon>
        <taxon>Ascomycota</taxon>
        <taxon>Pezizomycotina</taxon>
        <taxon>Dothideomycetes</taxon>
        <taxon>Pleosporomycetidae</taxon>
        <taxon>Pleosporales</taxon>
        <taxon>Melanommataceae</taxon>
        <taxon>Melanomma</taxon>
    </lineage>
</organism>
<name>A0A6A6WPU2_9PLEO</name>
<evidence type="ECO:0000256" key="2">
    <source>
        <dbReference type="ARBA" id="ARBA00022723"/>
    </source>
</evidence>
<dbReference type="InterPro" id="IPR044861">
    <property type="entry name" value="IPNS-like_FE2OG_OXY"/>
</dbReference>
<dbReference type="PANTHER" id="PTHR10209:SF885">
    <property type="entry name" value="2OG-FE(II) OXYGENASE FAMILY, PUTATIVE (AFU_ORTHOLOGUE AFUA_2G00750)-RELATED"/>
    <property type="match status" value="1"/>
</dbReference>
<dbReference type="SUPFAM" id="SSF51197">
    <property type="entry name" value="Clavaminate synthase-like"/>
    <property type="match status" value="1"/>
</dbReference>
<accession>A0A6A6WPU2</accession>
<dbReference type="GO" id="GO:0016491">
    <property type="term" value="F:oxidoreductase activity"/>
    <property type="evidence" value="ECO:0007669"/>
    <property type="project" value="UniProtKB-KW"/>
</dbReference>
<evidence type="ECO:0000256" key="4">
    <source>
        <dbReference type="ARBA" id="ARBA00023004"/>
    </source>
</evidence>
<keyword evidence="8" id="KW-1185">Reference proteome</keyword>
<sequence>MGSFEATTTATDAAAATAAAITIPIIDIGPFLAGNETATPAIAAALRAACSNQGFLQVVGHSVPAALQTRFLSAVAAFFALPLRDKAALDQSRSACYRGYERLGGQKLDELDAEATTDQKEGFSVRPERALGRFLAGPNQWPPEGVLPGFREVYMEYFWAVHELSKAMFQLMALSLGLEKTYFDAFAADPDGICLCRAHHYPPTPPDVLGRTRGVGAHTDFGALTLLLQDSVGGLEVLHKRTGTWHAVPPVEGAYVCNIGDLMQRWTNDRYQSTMHRVISPLSNMDRYSCAFFNDGALDVVIEALPGCVEEGESPVYAPLRVEEHIVERYVQSYGAGGTLIGKAVE</sequence>
<dbReference type="EMBL" id="MU002551">
    <property type="protein sequence ID" value="KAF2786096.1"/>
    <property type="molecule type" value="Genomic_DNA"/>
</dbReference>
<reference evidence="7" key="1">
    <citation type="journal article" date="2020" name="Stud. Mycol.">
        <title>101 Dothideomycetes genomes: a test case for predicting lifestyles and emergence of pathogens.</title>
        <authorList>
            <person name="Haridas S."/>
            <person name="Albert R."/>
            <person name="Binder M."/>
            <person name="Bloem J."/>
            <person name="Labutti K."/>
            <person name="Salamov A."/>
            <person name="Andreopoulos B."/>
            <person name="Baker S."/>
            <person name="Barry K."/>
            <person name="Bills G."/>
            <person name="Bluhm B."/>
            <person name="Cannon C."/>
            <person name="Castanera R."/>
            <person name="Culley D."/>
            <person name="Daum C."/>
            <person name="Ezra D."/>
            <person name="Gonzalez J."/>
            <person name="Henrissat B."/>
            <person name="Kuo A."/>
            <person name="Liang C."/>
            <person name="Lipzen A."/>
            <person name="Lutzoni F."/>
            <person name="Magnuson J."/>
            <person name="Mondo S."/>
            <person name="Nolan M."/>
            <person name="Ohm R."/>
            <person name="Pangilinan J."/>
            <person name="Park H.-J."/>
            <person name="Ramirez L."/>
            <person name="Alfaro M."/>
            <person name="Sun H."/>
            <person name="Tritt A."/>
            <person name="Yoshinaga Y."/>
            <person name="Zwiers L.-H."/>
            <person name="Turgeon B."/>
            <person name="Goodwin S."/>
            <person name="Spatafora J."/>
            <person name="Crous P."/>
            <person name="Grigoriev I."/>
        </authorList>
    </citation>
    <scope>NUCLEOTIDE SEQUENCE</scope>
    <source>
        <strain evidence="7">CBS 109.77</strain>
    </source>
</reference>
<dbReference type="InterPro" id="IPR005123">
    <property type="entry name" value="Oxoglu/Fe-dep_dioxygenase_dom"/>
</dbReference>
<evidence type="ECO:0000256" key="5">
    <source>
        <dbReference type="RuleBase" id="RU003682"/>
    </source>
</evidence>
<dbReference type="PANTHER" id="PTHR10209">
    <property type="entry name" value="OXIDOREDUCTASE, 2OG-FE II OXYGENASE FAMILY PROTEIN"/>
    <property type="match status" value="1"/>
</dbReference>
<feature type="domain" description="Fe2OG dioxygenase" evidence="6">
    <location>
        <begin position="192"/>
        <end position="296"/>
    </location>
</feature>